<feature type="transmembrane region" description="Helical" evidence="2">
    <location>
        <begin position="177"/>
        <end position="196"/>
    </location>
</feature>
<sequence length="299" mass="33197">MFLTLYSLLAIILFLAFSAYKAAEYAKMPIHGRLDLYPIPKEGGRLEYGGSYYEELEWWRKPRHVSHGAEIIDMLKEMLFIKKLFDNQRPFWWLSYAFHLGIYCLMGWTVLLAVLAVAGLNGVAVMGAGAGIVLVLKILLGIAGVAGFLLAVFGSGTLLIKRMADSSLRRYTTPQEYFNLLLIFLVLCTGIYAWSLAPSFDRPLGVMEQALSLQPLVLSGVGVLHVILLGIMFFYIPLSKMSHYVGKYFTFHKVLWDNSPNTPGSAIGKDVEKAAGYRPHTSWSAPHIKGNGATPGKTN</sequence>
<accession>A0A8S0XYH1</accession>
<keyword evidence="5" id="KW-1185">Reference proteome</keyword>
<evidence type="ECO:0000313" key="3">
    <source>
        <dbReference type="EMBL" id="CAA7602177.1"/>
    </source>
</evidence>
<evidence type="ECO:0000256" key="1">
    <source>
        <dbReference type="SAM" id="MobiDB-lite"/>
    </source>
</evidence>
<organism evidence="3">
    <name type="scientific">Acididesulfobacillus acetoxydans</name>
    <dbReference type="NCBI Taxonomy" id="1561005"/>
    <lineage>
        <taxon>Bacteria</taxon>
        <taxon>Bacillati</taxon>
        <taxon>Bacillota</taxon>
        <taxon>Clostridia</taxon>
        <taxon>Eubacteriales</taxon>
        <taxon>Peptococcaceae</taxon>
        <taxon>Acididesulfobacillus</taxon>
    </lineage>
</organism>
<protein>
    <submittedName>
        <fullName evidence="3">NarG-like domain protein</fullName>
    </submittedName>
    <submittedName>
        <fullName evidence="4">Nitrate reductase gamma subunit</fullName>
    </submittedName>
</protein>
<reference evidence="3" key="2">
    <citation type="submission" date="2020-01" db="EMBL/GenBank/DDBJ databases">
        <authorList>
            <person name="Hornung B."/>
        </authorList>
    </citation>
    <scope>NUCLEOTIDE SEQUENCE</scope>
    <source>
        <strain evidence="3">PacBioINE</strain>
    </source>
</reference>
<dbReference type="AlphaFoldDB" id="A0A8S0XYH1"/>
<name>A0A8S0XYH1_9FIRM</name>
<dbReference type="EMBL" id="CDGJ01000092">
    <property type="protein sequence ID" value="CEJ08733.1"/>
    <property type="molecule type" value="Genomic_DNA"/>
</dbReference>
<feature type="transmembrane region" description="Helical" evidence="2">
    <location>
        <begin position="123"/>
        <end position="156"/>
    </location>
</feature>
<feature type="transmembrane region" description="Helical" evidence="2">
    <location>
        <begin position="216"/>
        <end position="238"/>
    </location>
</feature>
<keyword evidence="2" id="KW-0472">Membrane</keyword>
<proteinExistence type="predicted"/>
<dbReference type="SUPFAM" id="SSF103501">
    <property type="entry name" value="Respiratory nitrate reductase 1 gamma chain"/>
    <property type="match status" value="1"/>
</dbReference>
<keyword evidence="2" id="KW-1133">Transmembrane helix</keyword>
<dbReference type="Proteomes" id="UP000836597">
    <property type="component" value="Chromosome"/>
</dbReference>
<keyword evidence="2" id="KW-0812">Transmembrane</keyword>
<dbReference type="KEGG" id="aacx:DEACI_2850"/>
<feature type="transmembrane region" description="Helical" evidence="2">
    <location>
        <begin position="91"/>
        <end position="117"/>
    </location>
</feature>
<reference evidence="4" key="1">
    <citation type="submission" date="2014-11" db="EMBL/GenBank/DDBJ databases">
        <authorList>
            <person name="Hornung B.V."/>
        </authorList>
    </citation>
    <scope>NUCLEOTIDE SEQUENCE</scope>
    <source>
        <strain evidence="4">INE</strain>
    </source>
</reference>
<feature type="region of interest" description="Disordered" evidence="1">
    <location>
        <begin position="280"/>
        <end position="299"/>
    </location>
</feature>
<evidence type="ECO:0000313" key="4">
    <source>
        <dbReference type="EMBL" id="CEJ08733.1"/>
    </source>
</evidence>
<dbReference type="InterPro" id="IPR036197">
    <property type="entry name" value="NarG-like_sf"/>
</dbReference>
<dbReference type="EMBL" id="LR746496">
    <property type="protein sequence ID" value="CAA7602177.1"/>
    <property type="molecule type" value="Genomic_DNA"/>
</dbReference>
<evidence type="ECO:0000256" key="2">
    <source>
        <dbReference type="SAM" id="Phobius"/>
    </source>
</evidence>
<dbReference type="Gene3D" id="1.20.950.20">
    <property type="entry name" value="Transmembrane di-heme cytochromes, Chain C"/>
    <property type="match status" value="1"/>
</dbReference>
<evidence type="ECO:0000313" key="5">
    <source>
        <dbReference type="Proteomes" id="UP001071230"/>
    </source>
</evidence>
<feature type="transmembrane region" description="Helical" evidence="2">
    <location>
        <begin position="6"/>
        <end position="23"/>
    </location>
</feature>
<gene>
    <name evidence="3" type="ORF">DEACI_2850</name>
    <name evidence="4" type="ORF">DEACI_3213</name>
</gene>
<dbReference type="RefSeq" id="WP_240985589.1">
    <property type="nucleotide sequence ID" value="NZ_CDGJ01000092.1"/>
</dbReference>
<dbReference type="Proteomes" id="UP001071230">
    <property type="component" value="Unassembled WGS sequence"/>
</dbReference>